<feature type="compositionally biased region" description="Polar residues" evidence="1">
    <location>
        <begin position="1248"/>
        <end position="1259"/>
    </location>
</feature>
<protein>
    <submittedName>
        <fullName evidence="2">Uncharacterized protein</fullName>
    </submittedName>
</protein>
<dbReference type="SUPFAM" id="SSF54427">
    <property type="entry name" value="NTF2-like"/>
    <property type="match status" value="1"/>
</dbReference>
<feature type="compositionally biased region" description="Low complexity" evidence="1">
    <location>
        <begin position="603"/>
        <end position="612"/>
    </location>
</feature>
<accession>A0A8H5LK33</accession>
<dbReference type="EMBL" id="JAACJM010000045">
    <property type="protein sequence ID" value="KAF5360069.1"/>
    <property type="molecule type" value="Genomic_DNA"/>
</dbReference>
<proteinExistence type="predicted"/>
<feature type="compositionally biased region" description="Low complexity" evidence="1">
    <location>
        <begin position="441"/>
        <end position="467"/>
    </location>
</feature>
<feature type="compositionally biased region" description="Basic and acidic residues" evidence="1">
    <location>
        <begin position="779"/>
        <end position="800"/>
    </location>
</feature>
<feature type="compositionally biased region" description="Low complexity" evidence="1">
    <location>
        <begin position="279"/>
        <end position="289"/>
    </location>
</feature>
<feature type="compositionally biased region" description="Polar residues" evidence="1">
    <location>
        <begin position="551"/>
        <end position="575"/>
    </location>
</feature>
<feature type="region of interest" description="Disordered" evidence="1">
    <location>
        <begin position="271"/>
        <end position="290"/>
    </location>
</feature>
<gene>
    <name evidence="2" type="ORF">D9758_007551</name>
</gene>
<feature type="region of interest" description="Disordered" evidence="1">
    <location>
        <begin position="1119"/>
        <end position="1230"/>
    </location>
</feature>
<reference evidence="2 3" key="1">
    <citation type="journal article" date="2020" name="ISME J.">
        <title>Uncovering the hidden diversity of litter-decomposition mechanisms in mushroom-forming fungi.</title>
        <authorList>
            <person name="Floudas D."/>
            <person name="Bentzer J."/>
            <person name="Ahren D."/>
            <person name="Johansson T."/>
            <person name="Persson P."/>
            <person name="Tunlid A."/>
        </authorList>
    </citation>
    <scope>NUCLEOTIDE SEQUENCE [LARGE SCALE GENOMIC DNA]</scope>
    <source>
        <strain evidence="2 3">CBS 291.85</strain>
    </source>
</reference>
<feature type="compositionally biased region" description="Gly residues" evidence="1">
    <location>
        <begin position="965"/>
        <end position="978"/>
    </location>
</feature>
<evidence type="ECO:0000313" key="3">
    <source>
        <dbReference type="Proteomes" id="UP000559256"/>
    </source>
</evidence>
<evidence type="ECO:0000313" key="2">
    <source>
        <dbReference type="EMBL" id="KAF5360069.1"/>
    </source>
</evidence>
<feature type="compositionally biased region" description="Polar residues" evidence="1">
    <location>
        <begin position="864"/>
        <end position="879"/>
    </location>
</feature>
<feature type="compositionally biased region" description="Basic and acidic residues" evidence="1">
    <location>
        <begin position="349"/>
        <end position="360"/>
    </location>
</feature>
<dbReference type="Gene3D" id="3.10.450.50">
    <property type="match status" value="1"/>
</dbReference>
<comment type="caution">
    <text evidence="2">The sequence shown here is derived from an EMBL/GenBank/DDBJ whole genome shotgun (WGS) entry which is preliminary data.</text>
</comment>
<dbReference type="OrthoDB" id="3265156at2759"/>
<feature type="compositionally biased region" description="Low complexity" evidence="1">
    <location>
        <begin position="412"/>
        <end position="421"/>
    </location>
</feature>
<feature type="region of interest" description="Disordered" evidence="1">
    <location>
        <begin position="1245"/>
        <end position="1354"/>
    </location>
</feature>
<feature type="compositionally biased region" description="Polar residues" evidence="1">
    <location>
        <begin position="1186"/>
        <end position="1198"/>
    </location>
</feature>
<feature type="compositionally biased region" description="Gly residues" evidence="1">
    <location>
        <begin position="742"/>
        <end position="752"/>
    </location>
</feature>
<feature type="region of interest" description="Disordered" evidence="1">
    <location>
        <begin position="1059"/>
        <end position="1089"/>
    </location>
</feature>
<feature type="compositionally biased region" description="Gly residues" evidence="1">
    <location>
        <begin position="75"/>
        <end position="90"/>
    </location>
</feature>
<feature type="compositionally biased region" description="Low complexity" evidence="1">
    <location>
        <begin position="1168"/>
        <end position="1185"/>
    </location>
</feature>
<feature type="compositionally biased region" description="Low complexity" evidence="1">
    <location>
        <begin position="629"/>
        <end position="666"/>
    </location>
</feature>
<feature type="region of interest" description="Disordered" evidence="1">
    <location>
        <begin position="742"/>
        <end position="800"/>
    </location>
</feature>
<feature type="compositionally biased region" description="Polar residues" evidence="1">
    <location>
        <begin position="591"/>
        <end position="602"/>
    </location>
</feature>
<feature type="compositionally biased region" description="Basic residues" evidence="1">
    <location>
        <begin position="667"/>
        <end position="680"/>
    </location>
</feature>
<feature type="compositionally biased region" description="Low complexity" evidence="1">
    <location>
        <begin position="1059"/>
        <end position="1070"/>
    </location>
</feature>
<feature type="compositionally biased region" description="Low complexity" evidence="1">
    <location>
        <begin position="1212"/>
        <end position="1223"/>
    </location>
</feature>
<feature type="compositionally biased region" description="Low complexity" evidence="1">
    <location>
        <begin position="392"/>
        <end position="404"/>
    </location>
</feature>
<feature type="region of interest" description="Disordered" evidence="1">
    <location>
        <begin position="533"/>
        <end position="576"/>
    </location>
</feature>
<name>A0A8H5LK33_9AGAR</name>
<feature type="compositionally biased region" description="Polar residues" evidence="1">
    <location>
        <begin position="1297"/>
        <end position="1332"/>
    </location>
</feature>
<feature type="region of interest" description="Disordered" evidence="1">
    <location>
        <begin position="812"/>
        <end position="929"/>
    </location>
</feature>
<feature type="region of interest" description="Disordered" evidence="1">
    <location>
        <begin position="591"/>
        <end position="700"/>
    </location>
</feature>
<feature type="region of interest" description="Disordered" evidence="1">
    <location>
        <begin position="1"/>
        <end position="168"/>
    </location>
</feature>
<evidence type="ECO:0000256" key="1">
    <source>
        <dbReference type="SAM" id="MobiDB-lite"/>
    </source>
</evidence>
<feature type="region of interest" description="Disordered" evidence="1">
    <location>
        <begin position="965"/>
        <end position="1010"/>
    </location>
</feature>
<feature type="compositionally biased region" description="Low complexity" evidence="1">
    <location>
        <begin position="319"/>
        <end position="329"/>
    </location>
</feature>
<keyword evidence="3" id="KW-1185">Reference proteome</keyword>
<dbReference type="Proteomes" id="UP000559256">
    <property type="component" value="Unassembled WGS sequence"/>
</dbReference>
<organism evidence="2 3">
    <name type="scientific">Tetrapyrgos nigripes</name>
    <dbReference type="NCBI Taxonomy" id="182062"/>
    <lineage>
        <taxon>Eukaryota</taxon>
        <taxon>Fungi</taxon>
        <taxon>Dikarya</taxon>
        <taxon>Basidiomycota</taxon>
        <taxon>Agaricomycotina</taxon>
        <taxon>Agaricomycetes</taxon>
        <taxon>Agaricomycetidae</taxon>
        <taxon>Agaricales</taxon>
        <taxon>Marasmiineae</taxon>
        <taxon>Marasmiaceae</taxon>
        <taxon>Tetrapyrgos</taxon>
    </lineage>
</organism>
<feature type="compositionally biased region" description="Basic and acidic residues" evidence="1">
    <location>
        <begin position="27"/>
        <end position="42"/>
    </location>
</feature>
<dbReference type="InterPro" id="IPR032710">
    <property type="entry name" value="NTF2-like_dom_sf"/>
</dbReference>
<feature type="region of interest" description="Disordered" evidence="1">
    <location>
        <begin position="301"/>
        <end position="467"/>
    </location>
</feature>
<feature type="compositionally biased region" description="Polar residues" evidence="1">
    <location>
        <begin position="1"/>
        <end position="26"/>
    </location>
</feature>
<sequence>MSTNPLPTRQFISPSNPRSSKLISASTEDRQPNENRVNKRAEAPPALRSAPTPRVRNSFALGTRLKAGNGQIVSRGGGNGRGRGMVGSGGTRPATSARLGSDKQGWVSGPNPSTGIQGAGEAGYKSAWSGAIANMVRNRKQQETSTSTLRPKPTFPHLPKKPQLSFPEFRPNARGQLLHNNEDPDDMPPPTPKPLFFSQSSEMQSQSREVVPRQKTMLNWSGKPHMNFGLNANAVGASQLRGRLESLVENGQQDAHGMDGPREAKRRRLDYGQGDSMHGSTTGGSTSTTLMNGQKEADITMQEPEEQQGQPTVPAHNFSSPSLPSLLPLTAQPEPEPRLQTQSQTQPQREADITMQEPKEQQQQSTVLVHHSSSSPSPPSPLPLTAQPEPEPQLQTQSQAQPLPQSQPEPEQPQTQTTSSQIQTVQIRVKSEERDSLIPRSPTASTSTSSPPHPSSSSSRYSMLTGSHWAHPLPDDCLKTKNKAGWKDARQVWYEREAERLKGKGLKIVRWFFRDDGMTIDWRSPKPVWSDTLLPVDSDNDGKQGQGEGEASTSIQKTNITDTMKKGNNANTGTDRNAMDVDVYLDVNPNTLTSSTPASIQSTTAKNTFTTTKPSQPSQSLYTTSHPPAFVATTNTNADANTRVNPDSNSNSNSNLTANPNPQTKSQPKKKPKMKRRRKNLLAGGRPPPPPPDPHMLKLLESGTGLDANSAIDLTLAWDKSEFTEGSRSESGIGIGAGAGVAGARAGSGGHDNGNSTGTGNVAGRDGGVDTDINVDMDVDGHKDKDNDGKKDDRDKPPHMDMDLHREMAIVEEQTGTPRVGQTETETEMQRAPSERPHRSIPTVGRPQSIEPIPPVSQLDERQTPTQTPIQAHTQTHIQSEIALPPPPECQPQLQSQSRRSEIQETHAGWTTIPEPRSPSRSPGLELGRELDQVSATDYDWIELFGESDVEPERERDQLLVGVGVSVGSGSGPGSSGRGRGRGAIRTYGGRNKGKGTTSTTSQGGPERSILDYRISLGDVERVRERGMQEHAEAEAEQMKMDMDTPPIGNVSALSGSASLTTATTSTQGGKSPDNSSTDFDPNSPPDASITATVTVIPIEIPPSLAASVNETTYVPHFEKGKRSSLTPSGSGTGPYSPPTVTVGRRSALGRKASEVLSGAGSRTSSGSPTRAANSARASPAASSSMTTIHHSGSTSQLADLAERLKQPNVISSSRPETTTPSSDKADKQSVLQTVTQTHIDYHRHSDQAGSLSSTPGTLSVSSHSPPASSETELQPLQKQLSQQPPSIPHLDLRRCSITSKSHSSPRFSFQSGQPNTQSKFKSKSPIASKTKLQPKVHHRSSNASTSSLDCDKEADKNLNELEEGEDGLIIVGNFNGSEDEPKPEHHTQVDVEMRYSGSSNIANARAVEKGKGKQADAVDPDNSINSRVTLTVGSAREARALPPASLLNPLHDRQKLKMERLALEFLKQFVLTFDNDRSALESAYTGAGIFSCTVHQLHPLAGSDLSTSAARRFAAEVLDVPMPIQGSSKIGQALRSLGRHEFFPRDSTLDLDYDLLYLGHESTASLPPSFFPSTSPSPSHQSSPNDLSILLTAHSQLVIPFPGEPSLDQRVAIDQTFLLIKPENKVAKSTGTLTLTKDGHDWCGWPLDVLSHQMVVRDVPWLPANKLRKVMPWLDEVIGDG</sequence>
<feature type="compositionally biased region" description="Low complexity" evidence="1">
    <location>
        <begin position="1260"/>
        <end position="1285"/>
    </location>
</feature>
<feature type="compositionally biased region" description="Low complexity" evidence="1">
    <location>
        <begin position="984"/>
        <end position="1005"/>
    </location>
</feature>
<feature type="compositionally biased region" description="Polar residues" evidence="1">
    <location>
        <begin position="814"/>
        <end position="824"/>
    </location>
</feature>
<feature type="compositionally biased region" description="Polar residues" evidence="1">
    <location>
        <begin position="613"/>
        <end position="626"/>
    </location>
</feature>
<feature type="compositionally biased region" description="Polar residues" evidence="1">
    <location>
        <begin position="339"/>
        <end position="348"/>
    </location>
</feature>